<dbReference type="GO" id="GO:0000160">
    <property type="term" value="P:phosphorelay signal transduction system"/>
    <property type="evidence" value="ECO:0007669"/>
    <property type="project" value="InterPro"/>
</dbReference>
<dbReference type="SMART" id="SM01043">
    <property type="entry name" value="BTAD"/>
    <property type="match status" value="1"/>
</dbReference>
<evidence type="ECO:0000256" key="1">
    <source>
        <dbReference type="ARBA" id="ARBA00005820"/>
    </source>
</evidence>
<dbReference type="SUPFAM" id="SSF46894">
    <property type="entry name" value="C-terminal effector domain of the bipartite response regulators"/>
    <property type="match status" value="1"/>
</dbReference>
<dbReference type="Pfam" id="PF00486">
    <property type="entry name" value="Trans_reg_C"/>
    <property type="match status" value="1"/>
</dbReference>
<proteinExistence type="inferred from homology"/>
<dbReference type="InterPro" id="IPR051677">
    <property type="entry name" value="AfsR-DnrI-RedD_regulator"/>
</dbReference>
<feature type="repeat" description="TPR" evidence="5">
    <location>
        <begin position="820"/>
        <end position="853"/>
    </location>
</feature>
<dbReference type="InterPro" id="IPR036390">
    <property type="entry name" value="WH_DNA-bd_sf"/>
</dbReference>
<dbReference type="GO" id="GO:0043531">
    <property type="term" value="F:ADP binding"/>
    <property type="evidence" value="ECO:0007669"/>
    <property type="project" value="InterPro"/>
</dbReference>
<feature type="repeat" description="TPR" evidence="5">
    <location>
        <begin position="860"/>
        <end position="893"/>
    </location>
</feature>
<dbReference type="Proteomes" id="UP000481360">
    <property type="component" value="Unassembled WGS sequence"/>
</dbReference>
<evidence type="ECO:0000256" key="4">
    <source>
        <dbReference type="ARBA" id="ARBA00023163"/>
    </source>
</evidence>
<dbReference type="AlphaFoldDB" id="A0A7C9RZE2"/>
<evidence type="ECO:0000259" key="8">
    <source>
        <dbReference type="PROSITE" id="PS51755"/>
    </source>
</evidence>
<dbReference type="InterPro" id="IPR027417">
    <property type="entry name" value="P-loop_NTPase"/>
</dbReference>
<dbReference type="PANTHER" id="PTHR35807:SF1">
    <property type="entry name" value="TRANSCRIPTIONAL REGULATOR REDD"/>
    <property type="match status" value="1"/>
</dbReference>
<dbReference type="RefSeq" id="WP_166053055.1">
    <property type="nucleotide sequence ID" value="NZ_JAAMPJ010000012.1"/>
</dbReference>
<dbReference type="SUPFAM" id="SSF46785">
    <property type="entry name" value="Winged helix' DNA-binding domain"/>
    <property type="match status" value="1"/>
</dbReference>
<dbReference type="Gene3D" id="1.25.40.10">
    <property type="entry name" value="Tetratricopeptide repeat domain"/>
    <property type="match status" value="2"/>
</dbReference>
<dbReference type="GO" id="GO:0003677">
    <property type="term" value="F:DNA binding"/>
    <property type="evidence" value="ECO:0007669"/>
    <property type="project" value="UniProtKB-UniRule"/>
</dbReference>
<dbReference type="PANTHER" id="PTHR35807">
    <property type="entry name" value="TRANSCRIPTIONAL REGULATOR REDD-RELATED"/>
    <property type="match status" value="1"/>
</dbReference>
<comment type="similarity">
    <text evidence="1">Belongs to the AfsR/DnrI/RedD regulatory family.</text>
</comment>
<keyword evidence="7" id="KW-0175">Coiled coil</keyword>
<keyword evidence="4" id="KW-0804">Transcription</keyword>
<evidence type="ECO:0000256" key="7">
    <source>
        <dbReference type="SAM" id="Coils"/>
    </source>
</evidence>
<reference evidence="9 10" key="1">
    <citation type="submission" date="2020-03" db="EMBL/GenBank/DDBJ databases">
        <title>Isolation and identification of active actinomycetes.</title>
        <authorList>
            <person name="Sun X."/>
        </authorList>
    </citation>
    <scope>NUCLEOTIDE SEQUENCE [LARGE SCALE GENOMIC DNA]</scope>
    <source>
        <strain evidence="9 10">NEAU-D13</strain>
    </source>
</reference>
<evidence type="ECO:0000256" key="3">
    <source>
        <dbReference type="ARBA" id="ARBA00023125"/>
    </source>
</evidence>
<dbReference type="PRINTS" id="PR00364">
    <property type="entry name" value="DISEASERSIST"/>
</dbReference>
<dbReference type="SMART" id="SM00028">
    <property type="entry name" value="TPR"/>
    <property type="match status" value="5"/>
</dbReference>
<evidence type="ECO:0000256" key="6">
    <source>
        <dbReference type="PROSITE-ProRule" id="PRU01091"/>
    </source>
</evidence>
<dbReference type="InterPro" id="IPR036388">
    <property type="entry name" value="WH-like_DNA-bd_sf"/>
</dbReference>
<dbReference type="SMART" id="SM00862">
    <property type="entry name" value="Trans_reg_C"/>
    <property type="match status" value="1"/>
</dbReference>
<sequence length="922" mass="100573">MAAELRVLGQVELRVDGRVVDVGHARQRCVLAVLLVEANRVVTVEQLLDRVWADRLPYKARQVVSNYVSRLRQVLPDDVAITRQGGGHVLEVDPEAVDLHRFRGLVAQARGRDDARALALLEEAAGLWRGEAFEGLDSPWIAAVREGLAQERFAADVDRVDLALALGRHATLCAELAERADAHPLDERVTGQLMLALYRNGRQAEALLRFDDIRARLADEVGADPGSELRELHRRILNADPALARVSSPDVPRQLPAPPVLTGRVTELSLLDETLAETSGTVLISAIGGAGGIGKTWLALAWAHRHLDRFPDGQLFVDLRGFSPAEDPMAPAVAVRGFLDALGVDPGRIPNDLDAQAALYRSLVAGKRMLVVLDNAADAEQVAPLLPGSPACTVLVTGRTRLASLIDRHGARHLTLDVLSRAEAHALLAARLGADRVAAEPGAVDELVELCGGYPLALSITARDAAAVSLAEVAAELRELGLEMLDHDTDPAASLPAVLSWSLRRLTDEHRTVFGLLGIAPGPDTTLPAVAALTGLPPGRARRALSVLEEASLVERRPGGRYAMHDLVRAYAATTAHELPDEVRETALIRVTDFYLHTAFAADRLLVPRHRLQPDAPAAGVHPHPLPDAAAALAWLQAEHATLLATQRAAAAMGRHHVVWQFAWVLDTFLVRRVHWRDALATWRAALDAAAHLPDPTTLSRAHRLVGRACSLQGLHGEATEHLGQALDLAVRHRDLTEQAHSHRAFAFAWELRGDDAQALAHARQALDLHRALGQRGWEAEALNSVGWYAARLGEFDTARDHCRAALALHRHLRDRDSEANALDSLGFIAYRTGDHREAIDYYDQALTQLRTLSDAFRAADTLDRVGHPHAALGQHEQALKAWQEALALYRDQGRDTDATRVQRQLDDLDEEIQRVRARPRG</sequence>
<accession>A0A7C9RZE2</accession>
<dbReference type="InterPro" id="IPR005158">
    <property type="entry name" value="BTAD"/>
</dbReference>
<dbReference type="EMBL" id="JAAMPJ010000012">
    <property type="protein sequence ID" value="NGY64242.1"/>
    <property type="molecule type" value="Genomic_DNA"/>
</dbReference>
<keyword evidence="10" id="KW-1185">Reference proteome</keyword>
<dbReference type="PROSITE" id="PS51755">
    <property type="entry name" value="OMPR_PHOB"/>
    <property type="match status" value="1"/>
</dbReference>
<keyword evidence="3 6" id="KW-0238">DNA-binding</keyword>
<evidence type="ECO:0000313" key="9">
    <source>
        <dbReference type="EMBL" id="NGY64242.1"/>
    </source>
</evidence>
<dbReference type="SUPFAM" id="SSF52540">
    <property type="entry name" value="P-loop containing nucleoside triphosphate hydrolases"/>
    <property type="match status" value="1"/>
</dbReference>
<comment type="caution">
    <text evidence="9">The sequence shown here is derived from an EMBL/GenBank/DDBJ whole genome shotgun (WGS) entry which is preliminary data.</text>
</comment>
<dbReference type="Gene3D" id="1.10.10.10">
    <property type="entry name" value="Winged helix-like DNA-binding domain superfamily/Winged helix DNA-binding domain"/>
    <property type="match status" value="1"/>
</dbReference>
<keyword evidence="5" id="KW-0802">TPR repeat</keyword>
<dbReference type="Pfam" id="PF03704">
    <property type="entry name" value="BTAD"/>
    <property type="match status" value="1"/>
</dbReference>
<dbReference type="Gene3D" id="3.40.50.300">
    <property type="entry name" value="P-loop containing nucleotide triphosphate hydrolases"/>
    <property type="match status" value="1"/>
</dbReference>
<dbReference type="InterPro" id="IPR019734">
    <property type="entry name" value="TPR_rpt"/>
</dbReference>
<dbReference type="SUPFAM" id="SSF48452">
    <property type="entry name" value="TPR-like"/>
    <property type="match status" value="2"/>
</dbReference>
<dbReference type="InterPro" id="IPR016032">
    <property type="entry name" value="Sig_transdc_resp-reg_C-effctor"/>
</dbReference>
<organism evidence="9 10">
    <name type="scientific">Lentzea alba</name>
    <dbReference type="NCBI Taxonomy" id="2714351"/>
    <lineage>
        <taxon>Bacteria</taxon>
        <taxon>Bacillati</taxon>
        <taxon>Actinomycetota</taxon>
        <taxon>Actinomycetes</taxon>
        <taxon>Pseudonocardiales</taxon>
        <taxon>Pseudonocardiaceae</taxon>
        <taxon>Lentzea</taxon>
    </lineage>
</organism>
<feature type="DNA-binding region" description="OmpR/PhoB-type" evidence="6">
    <location>
        <begin position="1"/>
        <end position="92"/>
    </location>
</feature>
<keyword evidence="2" id="KW-0805">Transcription regulation</keyword>
<dbReference type="PROSITE" id="PS50005">
    <property type="entry name" value="TPR"/>
    <property type="match status" value="2"/>
</dbReference>
<evidence type="ECO:0000313" key="10">
    <source>
        <dbReference type="Proteomes" id="UP000481360"/>
    </source>
</evidence>
<dbReference type="InterPro" id="IPR001867">
    <property type="entry name" value="OmpR/PhoB-type_DNA-bd"/>
</dbReference>
<gene>
    <name evidence="9" type="ORF">G7043_35550</name>
</gene>
<dbReference type="InterPro" id="IPR011990">
    <property type="entry name" value="TPR-like_helical_dom_sf"/>
</dbReference>
<evidence type="ECO:0000256" key="5">
    <source>
        <dbReference type="PROSITE-ProRule" id="PRU00339"/>
    </source>
</evidence>
<feature type="domain" description="OmpR/PhoB-type" evidence="8">
    <location>
        <begin position="1"/>
        <end position="92"/>
    </location>
</feature>
<evidence type="ECO:0000256" key="2">
    <source>
        <dbReference type="ARBA" id="ARBA00023015"/>
    </source>
</evidence>
<name>A0A7C9RZE2_9PSEU</name>
<dbReference type="Pfam" id="PF13424">
    <property type="entry name" value="TPR_12"/>
    <property type="match status" value="1"/>
</dbReference>
<feature type="coiled-coil region" evidence="7">
    <location>
        <begin position="873"/>
        <end position="919"/>
    </location>
</feature>
<protein>
    <submittedName>
        <fullName evidence="9">Tetratricopeptide repeat protein</fullName>
    </submittedName>
</protein>
<dbReference type="CDD" id="cd15831">
    <property type="entry name" value="BTAD"/>
    <property type="match status" value="1"/>
</dbReference>
<dbReference type="GO" id="GO:0006355">
    <property type="term" value="P:regulation of DNA-templated transcription"/>
    <property type="evidence" value="ECO:0007669"/>
    <property type="project" value="InterPro"/>
</dbReference>